<dbReference type="HOGENOM" id="CLU_1569440_0_0_5"/>
<dbReference type="AlphaFoldDB" id="A0A0B4XAZ1"/>
<organism evidence="2 3">
    <name type="scientific">Rhizobium gallicum bv. gallicum R602sp</name>
    <dbReference type="NCBI Taxonomy" id="1041138"/>
    <lineage>
        <taxon>Bacteria</taxon>
        <taxon>Pseudomonadati</taxon>
        <taxon>Pseudomonadota</taxon>
        <taxon>Alphaproteobacteria</taxon>
        <taxon>Hyphomicrobiales</taxon>
        <taxon>Rhizobiaceae</taxon>
        <taxon>Rhizobium/Agrobacterium group</taxon>
        <taxon>Rhizobium</taxon>
    </lineage>
</organism>
<evidence type="ECO:0000313" key="2">
    <source>
        <dbReference type="EMBL" id="AJD44271.1"/>
    </source>
</evidence>
<dbReference type="EMBL" id="CP006880">
    <property type="protein sequence ID" value="AJD44271.1"/>
    <property type="molecule type" value="Genomic_DNA"/>
</dbReference>
<evidence type="ECO:0000259" key="1">
    <source>
        <dbReference type="Pfam" id="PF22837"/>
    </source>
</evidence>
<sequence length="170" mass="18696">MRLGLRFPSGHHRFAGVAGFGRPWHRLCAGVDRRPAEPGFELKPVRGIDFRVGLGVAPDVLEPDYVLQYMSGRSANLVQNAAGVTCTNSVHAARLRDKRLASKLLPLWSTPFVRLSCEIEGHALGGGMLKLEPREAGNIVFPAQSLLEKGSNELLEEAIVTMQKWRHYAG</sequence>
<feature type="domain" description="Type II methyltransferase M.Eco57I C-terminal" evidence="1">
    <location>
        <begin position="58"/>
        <end position="149"/>
    </location>
</feature>
<accession>A0A0B4XAZ1</accession>
<dbReference type="KEGG" id="rga:RGR602_PC00226"/>
<dbReference type="Pfam" id="PF22837">
    <property type="entry name" value="M_Eco57I_C"/>
    <property type="match status" value="1"/>
</dbReference>
<keyword evidence="3" id="KW-1185">Reference proteome</keyword>
<gene>
    <name evidence="2" type="ORF">RGR602_PC00226</name>
</gene>
<name>A0A0B4XAZ1_9HYPH</name>
<keyword evidence="2" id="KW-0614">Plasmid</keyword>
<geneLocation type="plasmid" evidence="2 3">
    <name>pRgalR602c</name>
</geneLocation>
<proteinExistence type="predicted"/>
<protein>
    <recommendedName>
        <fullName evidence="1">Type II methyltransferase M.Eco57I C-terminal domain-containing protein</fullName>
    </recommendedName>
</protein>
<dbReference type="InterPro" id="IPR054520">
    <property type="entry name" value="M_Eco57I_C"/>
</dbReference>
<dbReference type="Proteomes" id="UP000031368">
    <property type="component" value="Plasmid pRgalR602c"/>
</dbReference>
<reference evidence="2 3" key="1">
    <citation type="submission" date="2013-11" db="EMBL/GenBank/DDBJ databases">
        <title>Complete genome sequence of Rhizobium gallicum bv. gallicum R602.</title>
        <authorList>
            <person name="Bustos P."/>
            <person name="Santamaria R.I."/>
            <person name="Lozano L."/>
            <person name="Acosta J.L."/>
            <person name="Ormeno-Orrillo E."/>
            <person name="Rogel M.A."/>
            <person name="Romero D."/>
            <person name="Cevallos M.A."/>
            <person name="Martinez-Romero E."/>
            <person name="Gonzalez V."/>
        </authorList>
    </citation>
    <scope>NUCLEOTIDE SEQUENCE [LARGE SCALE GENOMIC DNA]</scope>
    <source>
        <strain evidence="2 3">R602</strain>
        <plasmid evidence="2 3">pRgalR602c</plasmid>
    </source>
</reference>
<evidence type="ECO:0000313" key="3">
    <source>
        <dbReference type="Proteomes" id="UP000031368"/>
    </source>
</evidence>